<keyword evidence="2" id="KW-1185">Reference proteome</keyword>
<comment type="caution">
    <text evidence="1">The sequence shown here is derived from an EMBL/GenBank/DDBJ whole genome shotgun (WGS) entry which is preliminary data.</text>
</comment>
<dbReference type="Gene3D" id="3.30.420.250">
    <property type="match status" value="1"/>
</dbReference>
<accession>A0A327SC12</accession>
<dbReference type="Proteomes" id="UP000248987">
    <property type="component" value="Unassembled WGS sequence"/>
</dbReference>
<evidence type="ECO:0000313" key="2">
    <source>
        <dbReference type="Proteomes" id="UP000248987"/>
    </source>
</evidence>
<dbReference type="Pfam" id="PF12864">
    <property type="entry name" value="DUF3822"/>
    <property type="match status" value="1"/>
</dbReference>
<reference evidence="1 2" key="1">
    <citation type="submission" date="2018-06" db="EMBL/GenBank/DDBJ databases">
        <title>Genomic Encyclopedia of Archaeal and Bacterial Type Strains, Phase II (KMG-II): from individual species to whole genera.</title>
        <authorList>
            <person name="Goeker M."/>
        </authorList>
    </citation>
    <scope>NUCLEOTIDE SEQUENCE [LARGE SCALE GENOMIC DNA]</scope>
    <source>
        <strain evidence="1 2">DSM 12408</strain>
    </source>
</reference>
<proteinExistence type="predicted"/>
<organism evidence="1 2">
    <name type="scientific">Gelidibacter algens</name>
    <dbReference type="NCBI Taxonomy" id="49280"/>
    <lineage>
        <taxon>Bacteria</taxon>
        <taxon>Pseudomonadati</taxon>
        <taxon>Bacteroidota</taxon>
        <taxon>Flavobacteriia</taxon>
        <taxon>Flavobacteriales</taxon>
        <taxon>Flavobacteriaceae</taxon>
        <taxon>Gelidibacter</taxon>
    </lineage>
</organism>
<dbReference type="AlphaFoldDB" id="A0A327SC12"/>
<gene>
    <name evidence="1" type="ORF">LX77_00811</name>
</gene>
<name>A0A327SC12_9FLAO</name>
<evidence type="ECO:0000313" key="1">
    <source>
        <dbReference type="EMBL" id="RAJ26560.1"/>
    </source>
</evidence>
<dbReference type="EMBL" id="QLLQ01000002">
    <property type="protein sequence ID" value="RAJ26560.1"/>
    <property type="molecule type" value="Genomic_DNA"/>
</dbReference>
<dbReference type="InterPro" id="IPR024213">
    <property type="entry name" value="DUF3822"/>
</dbReference>
<protein>
    <submittedName>
        <fullName evidence="1">Uncharacterized protein DUF3822</fullName>
    </submittedName>
</protein>
<dbReference type="RefSeq" id="WP_169817256.1">
    <property type="nucleotide sequence ID" value="NZ_LZRN01000025.1"/>
</dbReference>
<sequence>MKILKKLSIQISLSGLSFCILNCTNSKVTYLKRLDFKGKVTPEVVLEHLRNAIAEEPLLNGTFDSILVFFQNELSNLVPEKFFDEQNSADYLKFSSKIIKTDFISHDKIEAIKSVNVFVPYMNINNYLFEVYGEFEYKHASTILLEQALKQDKYSKDDSIYINVEPFHFEMVVVKKGQLQLYNTFEYDSKEDFIYFILFTIEQLQLNPENVVVKLTGAIEKGDALYKILYTYIRYVTFGKPSKKYAYDTNDNSASKHQHTLILNSFNPCE</sequence>
<dbReference type="CDD" id="cd24013">
    <property type="entry name" value="ASKHA_ATPase_BT3980-like"/>
    <property type="match status" value="1"/>
</dbReference>
<dbReference type="Gene3D" id="3.30.420.260">
    <property type="match status" value="1"/>
</dbReference>